<sequence length="642" mass="73385">MSKLQLSEPFPNVQEIWTCPITGLKVPKIPLVNIRWREDLLRRAENDPILQADLMAASGESILFWINAFVWTYHQFDIDPDTHKPVPAKHAHNPFVTWAIQDGHIVFLEEGIDIGEDRATRKTRDMGASWDCIAVFHHKWLFRPDSQLLEMSRTEPYVDERGNYKSLFIKHDYINTWLPSWMRPPNCLPGQKNRRKMHIGNELNDSNIDGEPTTAHAGSGDRRLAVLLDEFSKVENGRAMRSATADVTPCRIINSTPNPERGAGTEFSRWLNSGQIKVFVMPWWEHPDKGQGRHVIQDEVTGEYKIRSPWYDNEELRRSPREMACEIDMKDLEAGDAVFTHTNIDKHIALFGREPIVRMDVNFKKGVANDAILGIIRQRKTDTIKMKMGPKGKLSVWTNLLMNRPDQSKRYIIGFDVSKGQGASNSVASVKCKETGQKIAEWVDANTPPYEFARVAIALALWCGGANPRKLPFLKWEMNGPGWDFGRMIVEIFRYPYYYKNKPIGTVTKKSGKKYGWHANRDAKTALLNAYDRLLAHGGYINPSIKALEECKYYIHYPDGGCGPADLLEENAGARKTHGDRTIADALTLDDKEIPKGRGAEVKIPGNSFGYRFKQYKEKRKLMKTGYKHFRHPYGDLSRCLK</sequence>
<dbReference type="Gene3D" id="3.40.50.300">
    <property type="entry name" value="P-loop containing nucleotide triphosphate hydrolases"/>
    <property type="match status" value="1"/>
</dbReference>
<name>A0A6M3KWK8_9ZZZZ</name>
<gene>
    <name evidence="1" type="ORF">MM415B02196_0006</name>
</gene>
<proteinExistence type="predicted"/>
<reference evidence="1" key="1">
    <citation type="submission" date="2020-03" db="EMBL/GenBank/DDBJ databases">
        <title>The deep terrestrial virosphere.</title>
        <authorList>
            <person name="Holmfeldt K."/>
            <person name="Nilsson E."/>
            <person name="Simone D."/>
            <person name="Lopez-Fernandez M."/>
            <person name="Wu X."/>
            <person name="de Brujin I."/>
            <person name="Lundin D."/>
            <person name="Andersson A."/>
            <person name="Bertilsson S."/>
            <person name="Dopson M."/>
        </authorList>
    </citation>
    <scope>NUCLEOTIDE SEQUENCE</scope>
    <source>
        <strain evidence="1">MM415B02196</strain>
    </source>
</reference>
<accession>A0A6M3KWK8</accession>
<dbReference type="EMBL" id="MT142586">
    <property type="protein sequence ID" value="QJA85638.1"/>
    <property type="molecule type" value="Genomic_DNA"/>
</dbReference>
<dbReference type="AlphaFoldDB" id="A0A6M3KWK8"/>
<organism evidence="1">
    <name type="scientific">viral metagenome</name>
    <dbReference type="NCBI Taxonomy" id="1070528"/>
    <lineage>
        <taxon>unclassified sequences</taxon>
        <taxon>metagenomes</taxon>
        <taxon>organismal metagenomes</taxon>
    </lineage>
</organism>
<evidence type="ECO:0000313" key="1">
    <source>
        <dbReference type="EMBL" id="QJA85638.1"/>
    </source>
</evidence>
<protein>
    <submittedName>
        <fullName evidence="1">Putative terminase</fullName>
    </submittedName>
</protein>
<dbReference type="Gene3D" id="3.30.420.240">
    <property type="match status" value="1"/>
</dbReference>
<dbReference type="InterPro" id="IPR027417">
    <property type="entry name" value="P-loop_NTPase"/>
</dbReference>